<feature type="compositionally biased region" description="Polar residues" evidence="7">
    <location>
        <begin position="41"/>
        <end position="59"/>
    </location>
</feature>
<keyword evidence="8" id="KW-0472">Membrane</keyword>
<dbReference type="PANTHER" id="PTHR24033">
    <property type="entry name" value="EGF-LIKE DOMAIN-CONTAINING PROTEIN"/>
    <property type="match status" value="1"/>
</dbReference>
<keyword evidence="8" id="KW-1133">Transmembrane helix</keyword>
<dbReference type="CDD" id="cd00054">
    <property type="entry name" value="EGF_CA"/>
    <property type="match status" value="1"/>
</dbReference>
<keyword evidence="4 6" id="KW-1015">Disulfide bond</keyword>
<evidence type="ECO:0000256" key="4">
    <source>
        <dbReference type="ARBA" id="ARBA00023157"/>
    </source>
</evidence>
<dbReference type="PROSITE" id="PS01186">
    <property type="entry name" value="EGF_2"/>
    <property type="match status" value="1"/>
</dbReference>
<comment type="caution">
    <text evidence="6">Lacks conserved residue(s) required for the propagation of feature annotation.</text>
</comment>
<dbReference type="PANTHER" id="PTHR24033:SF151">
    <property type="entry name" value="NOTCH 2"/>
    <property type="match status" value="1"/>
</dbReference>
<feature type="region of interest" description="Disordered" evidence="7">
    <location>
        <begin position="41"/>
        <end position="75"/>
    </location>
</feature>
<evidence type="ECO:0000256" key="5">
    <source>
        <dbReference type="ARBA" id="ARBA00023180"/>
    </source>
</evidence>
<keyword evidence="5" id="KW-0325">Glycoprotein</keyword>
<evidence type="ECO:0000256" key="6">
    <source>
        <dbReference type="PROSITE-ProRule" id="PRU00076"/>
    </source>
</evidence>
<dbReference type="OrthoDB" id="283575at2759"/>
<feature type="non-terminal residue" evidence="10">
    <location>
        <position position="240"/>
    </location>
</feature>
<gene>
    <name evidence="10" type="ORF">MGAL_10B003911</name>
</gene>
<dbReference type="Gene3D" id="2.10.25.10">
    <property type="entry name" value="Laminin"/>
    <property type="match status" value="2"/>
</dbReference>
<proteinExistence type="predicted"/>
<dbReference type="PROSITE" id="PS50026">
    <property type="entry name" value="EGF_3"/>
    <property type="match status" value="2"/>
</dbReference>
<keyword evidence="3" id="KW-0677">Repeat</keyword>
<sequence length="240" mass="26433">MAKSCSNFDGNTSSRQQSFHENKTYEPLLQEDLTISKSSYDTLQNDQNSDNIVKNTTSRAIDKRDGTKEHNQTSEKFTILDNNTAEVKQDVYYSEIQTRTSCNSDTYESIDDQAVIPTNCSLPHLNNSRKKPITDKGRRGKHLACFIFGFLLVGVIAGTTMCLLLKNNETPCSKEPCFYNATCTELGKLPICACSDGYNGSRCEVTPCNSSPCSNGGECTPIGRSFVCSCPTGYSGKQCQ</sequence>
<feature type="domain" description="EGF-like" evidence="9">
    <location>
        <begin position="168"/>
        <end position="201"/>
    </location>
</feature>
<evidence type="ECO:0000256" key="1">
    <source>
        <dbReference type="ARBA" id="ARBA00022536"/>
    </source>
</evidence>
<evidence type="ECO:0000256" key="8">
    <source>
        <dbReference type="SAM" id="Phobius"/>
    </source>
</evidence>
<evidence type="ECO:0000256" key="7">
    <source>
        <dbReference type="SAM" id="MobiDB-lite"/>
    </source>
</evidence>
<comment type="caution">
    <text evidence="10">The sequence shown here is derived from an EMBL/GenBank/DDBJ whole genome shotgun (WGS) entry which is preliminary data.</text>
</comment>
<dbReference type="InterPro" id="IPR000742">
    <property type="entry name" value="EGF"/>
</dbReference>
<feature type="disulfide bond" evidence="6">
    <location>
        <begin position="230"/>
        <end position="239"/>
    </location>
</feature>
<evidence type="ECO:0000313" key="10">
    <source>
        <dbReference type="EMBL" id="VDI09330.1"/>
    </source>
</evidence>
<keyword evidence="2" id="KW-0732">Signal</keyword>
<dbReference type="Pfam" id="PF00008">
    <property type="entry name" value="EGF"/>
    <property type="match status" value="2"/>
</dbReference>
<evidence type="ECO:0000313" key="11">
    <source>
        <dbReference type="Proteomes" id="UP000596742"/>
    </source>
</evidence>
<keyword evidence="11" id="KW-1185">Reference proteome</keyword>
<dbReference type="InterPro" id="IPR051830">
    <property type="entry name" value="NOTCH_homolog"/>
</dbReference>
<dbReference type="PROSITE" id="PS00022">
    <property type="entry name" value="EGF_1"/>
    <property type="match status" value="1"/>
</dbReference>
<keyword evidence="1 6" id="KW-0245">EGF-like domain</keyword>
<keyword evidence="8" id="KW-0812">Transmembrane</keyword>
<protein>
    <recommendedName>
        <fullName evidence="9">EGF-like domain-containing protein</fullName>
    </recommendedName>
</protein>
<feature type="domain" description="EGF-like" evidence="9">
    <location>
        <begin position="204"/>
        <end position="240"/>
    </location>
</feature>
<feature type="compositionally biased region" description="Polar residues" evidence="7">
    <location>
        <begin position="1"/>
        <end position="17"/>
    </location>
</feature>
<dbReference type="Proteomes" id="UP000596742">
    <property type="component" value="Unassembled WGS sequence"/>
</dbReference>
<evidence type="ECO:0000256" key="2">
    <source>
        <dbReference type="ARBA" id="ARBA00022729"/>
    </source>
</evidence>
<dbReference type="AlphaFoldDB" id="A0A8B6CUD8"/>
<dbReference type="SUPFAM" id="SSF57196">
    <property type="entry name" value="EGF/Laminin"/>
    <property type="match status" value="2"/>
</dbReference>
<evidence type="ECO:0000256" key="3">
    <source>
        <dbReference type="ARBA" id="ARBA00022737"/>
    </source>
</evidence>
<feature type="compositionally biased region" description="Basic and acidic residues" evidence="7">
    <location>
        <begin position="60"/>
        <end position="73"/>
    </location>
</feature>
<evidence type="ECO:0000259" key="9">
    <source>
        <dbReference type="PROSITE" id="PS50026"/>
    </source>
</evidence>
<feature type="transmembrane region" description="Helical" evidence="8">
    <location>
        <begin position="143"/>
        <end position="166"/>
    </location>
</feature>
<dbReference type="SMART" id="SM00181">
    <property type="entry name" value="EGF"/>
    <property type="match status" value="2"/>
</dbReference>
<dbReference type="GO" id="GO:0005509">
    <property type="term" value="F:calcium ion binding"/>
    <property type="evidence" value="ECO:0007669"/>
    <property type="project" value="InterPro"/>
</dbReference>
<dbReference type="FunFam" id="2.10.25.10:FF:000012">
    <property type="entry name" value="Delta-like protein"/>
    <property type="match status" value="1"/>
</dbReference>
<name>A0A8B6CUD8_MYTGA</name>
<accession>A0A8B6CUD8</accession>
<reference evidence="10" key="1">
    <citation type="submission" date="2018-11" db="EMBL/GenBank/DDBJ databases">
        <authorList>
            <person name="Alioto T."/>
            <person name="Alioto T."/>
        </authorList>
    </citation>
    <scope>NUCLEOTIDE SEQUENCE</scope>
</reference>
<organism evidence="10 11">
    <name type="scientific">Mytilus galloprovincialis</name>
    <name type="common">Mediterranean mussel</name>
    <dbReference type="NCBI Taxonomy" id="29158"/>
    <lineage>
        <taxon>Eukaryota</taxon>
        <taxon>Metazoa</taxon>
        <taxon>Spiralia</taxon>
        <taxon>Lophotrochozoa</taxon>
        <taxon>Mollusca</taxon>
        <taxon>Bivalvia</taxon>
        <taxon>Autobranchia</taxon>
        <taxon>Pteriomorphia</taxon>
        <taxon>Mytilida</taxon>
        <taxon>Mytiloidea</taxon>
        <taxon>Mytilidae</taxon>
        <taxon>Mytilinae</taxon>
        <taxon>Mytilus</taxon>
    </lineage>
</organism>
<feature type="region of interest" description="Disordered" evidence="7">
    <location>
        <begin position="1"/>
        <end position="25"/>
    </location>
</feature>
<dbReference type="InterPro" id="IPR001881">
    <property type="entry name" value="EGF-like_Ca-bd_dom"/>
</dbReference>
<dbReference type="EMBL" id="UYJE01002280">
    <property type="protein sequence ID" value="VDI09330.1"/>
    <property type="molecule type" value="Genomic_DNA"/>
</dbReference>
<dbReference type="SMART" id="SM00179">
    <property type="entry name" value="EGF_CA"/>
    <property type="match status" value="1"/>
</dbReference>